<dbReference type="GO" id="GO:0005524">
    <property type="term" value="F:ATP binding"/>
    <property type="evidence" value="ECO:0007669"/>
    <property type="project" value="UniProtKB-KW"/>
</dbReference>
<dbReference type="PANTHER" id="PTHR19241">
    <property type="entry name" value="ATP-BINDING CASSETTE TRANSPORTER"/>
    <property type="match status" value="1"/>
</dbReference>
<feature type="compositionally biased region" description="Polar residues" evidence="9">
    <location>
        <begin position="95"/>
        <end position="107"/>
    </location>
</feature>
<evidence type="ECO:0000256" key="9">
    <source>
        <dbReference type="SAM" id="MobiDB-lite"/>
    </source>
</evidence>
<evidence type="ECO:0000256" key="4">
    <source>
        <dbReference type="ARBA" id="ARBA00022692"/>
    </source>
</evidence>
<dbReference type="InterPro" id="IPR010929">
    <property type="entry name" value="PDR_CDR_ABC"/>
</dbReference>
<feature type="transmembrane region" description="Helical" evidence="10">
    <location>
        <begin position="523"/>
        <end position="543"/>
    </location>
</feature>
<organism evidence="12 13">
    <name type="scientific">Microthyrium microscopicum</name>
    <dbReference type="NCBI Taxonomy" id="703497"/>
    <lineage>
        <taxon>Eukaryota</taxon>
        <taxon>Fungi</taxon>
        <taxon>Dikarya</taxon>
        <taxon>Ascomycota</taxon>
        <taxon>Pezizomycotina</taxon>
        <taxon>Dothideomycetes</taxon>
        <taxon>Dothideomycetes incertae sedis</taxon>
        <taxon>Microthyriales</taxon>
        <taxon>Microthyriaceae</taxon>
        <taxon>Microthyrium</taxon>
    </lineage>
</organism>
<accession>A0A6A6UVI7</accession>
<dbReference type="InterPro" id="IPR003439">
    <property type="entry name" value="ABC_transporter-like_ATP-bd"/>
</dbReference>
<dbReference type="GO" id="GO:0016887">
    <property type="term" value="F:ATP hydrolysis activity"/>
    <property type="evidence" value="ECO:0007669"/>
    <property type="project" value="InterPro"/>
</dbReference>
<feature type="transmembrane region" description="Helical" evidence="10">
    <location>
        <begin position="1443"/>
        <end position="1464"/>
    </location>
</feature>
<dbReference type="InterPro" id="IPR003593">
    <property type="entry name" value="AAA+_ATPase"/>
</dbReference>
<feature type="compositionally biased region" description="Low complexity" evidence="9">
    <location>
        <begin position="57"/>
        <end position="68"/>
    </location>
</feature>
<evidence type="ECO:0000256" key="2">
    <source>
        <dbReference type="ARBA" id="ARBA00006012"/>
    </source>
</evidence>
<dbReference type="OrthoDB" id="245989at2759"/>
<reference evidence="12" key="1">
    <citation type="journal article" date="2020" name="Stud. Mycol.">
        <title>101 Dothideomycetes genomes: a test case for predicting lifestyles and emergence of pathogens.</title>
        <authorList>
            <person name="Haridas S."/>
            <person name="Albert R."/>
            <person name="Binder M."/>
            <person name="Bloem J."/>
            <person name="Labutti K."/>
            <person name="Salamov A."/>
            <person name="Andreopoulos B."/>
            <person name="Baker S."/>
            <person name="Barry K."/>
            <person name="Bills G."/>
            <person name="Bluhm B."/>
            <person name="Cannon C."/>
            <person name="Castanera R."/>
            <person name="Culley D."/>
            <person name="Daum C."/>
            <person name="Ezra D."/>
            <person name="Gonzalez J."/>
            <person name="Henrissat B."/>
            <person name="Kuo A."/>
            <person name="Liang C."/>
            <person name="Lipzen A."/>
            <person name="Lutzoni F."/>
            <person name="Magnuson J."/>
            <person name="Mondo S."/>
            <person name="Nolan M."/>
            <person name="Ohm R."/>
            <person name="Pangilinan J."/>
            <person name="Park H.-J."/>
            <person name="Ramirez L."/>
            <person name="Alfaro M."/>
            <person name="Sun H."/>
            <person name="Tritt A."/>
            <person name="Yoshinaga Y."/>
            <person name="Zwiers L.-H."/>
            <person name="Turgeon B."/>
            <person name="Goodwin S."/>
            <person name="Spatafora J."/>
            <person name="Crous P."/>
            <person name="Grigoriev I."/>
        </authorList>
    </citation>
    <scope>NUCLEOTIDE SEQUENCE</scope>
    <source>
        <strain evidence="12">CBS 115976</strain>
    </source>
</reference>
<dbReference type="InterPro" id="IPR043926">
    <property type="entry name" value="ABCG_dom"/>
</dbReference>
<dbReference type="InterPro" id="IPR034001">
    <property type="entry name" value="ABCG_PDR_1"/>
</dbReference>
<feature type="transmembrane region" description="Helical" evidence="10">
    <location>
        <begin position="1177"/>
        <end position="1196"/>
    </location>
</feature>
<feature type="compositionally biased region" description="Polar residues" evidence="9">
    <location>
        <begin position="24"/>
        <end position="39"/>
    </location>
</feature>
<dbReference type="EMBL" id="MU004230">
    <property type="protein sequence ID" value="KAF2675451.1"/>
    <property type="molecule type" value="Genomic_DNA"/>
</dbReference>
<feature type="transmembrane region" description="Helical" evidence="10">
    <location>
        <begin position="634"/>
        <end position="653"/>
    </location>
</feature>
<feature type="transmembrane region" description="Helical" evidence="10">
    <location>
        <begin position="665"/>
        <end position="684"/>
    </location>
</feature>
<dbReference type="CDD" id="cd03233">
    <property type="entry name" value="ABCG_PDR_domain1"/>
    <property type="match status" value="1"/>
</dbReference>
<feature type="transmembrane region" description="Helical" evidence="10">
    <location>
        <begin position="1252"/>
        <end position="1277"/>
    </location>
</feature>
<keyword evidence="13" id="KW-1185">Reference proteome</keyword>
<evidence type="ECO:0000256" key="7">
    <source>
        <dbReference type="ARBA" id="ARBA00022989"/>
    </source>
</evidence>
<evidence type="ECO:0000313" key="13">
    <source>
        <dbReference type="Proteomes" id="UP000799302"/>
    </source>
</evidence>
<feature type="transmembrane region" description="Helical" evidence="10">
    <location>
        <begin position="1208"/>
        <end position="1231"/>
    </location>
</feature>
<dbReference type="Pfam" id="PF06422">
    <property type="entry name" value="PDR_CDR"/>
    <property type="match status" value="1"/>
</dbReference>
<keyword evidence="8 10" id="KW-0472">Membrane</keyword>
<sequence>MAGSSEAGPSRPDSFGAFMAKTFQRNQRPDSFNTFTSTGFPEARRGSGTTFFSSKPGSRSGRSFSLLRPESSNTLIPRHHRPPVGSSLRPESDATLISSPNISSNKYDQLPPGAVPASYEKAAKALARTRPVLDVVFRELNVYGTAAPSHVQETVTSILQIPFQKIFGAKKPAPKRLILQNLHGFVKSGELMAVIGRPGSGCSTFLKTIAGELNGLVVDAESILSYGGIPQERFKRFFDGESNYNPELDIHFPHLTVQQTLEFASALRAPHDQLLRQSRAEYAKDVTERVIDTYKLGHVVNSPVGNEFIRGVSGGERKRVSIGEMLVSGCSVGCWDQSTRGLDSVTALEFVRSLRTDAKKKGSVHFASLYQVSDALLMEFTRVVVLYEGRQVYYGSPAGATYYFESMGWLRPRSQPIGDYLAAVTNPLERKPREGYEHRVPRNAEEFEKSWLESRNYRKLQRNLEFYKREEEKQAFLPDSERLLALKNNRAFTNTSSYLASQSTQLRYCIVRMAQRLKNDKKSVLILTWGQTVMSLILGSLFYKTSNDTDGLYSKGGVLFASILLNAVVTITEIFQLFGNKPIVERQSRYAMYHPWTEALAGVILNVPIKLITAFIFNTILYFLSGLHRTAEGYFTFFLFVFIITLVMSSVFRTIGALATILPQAFAMVGVILPLFIVYTGFVIPKPYMHPWFKWLTYINPVGYAFESMITNEFHDRDFNCSSERVVPPYAKQMGGGFACAMRGAVENQAFVSGDAYVQANYEYYYSHIWRNLGILVAFLAFFVGLYLWVSERNVASPVSTDGLIFRKGHEPGAHDPHLSMQSSTVSLTDEKEKKFDLVHTKTLSWSNVCYDIQINKETKRILNDICGWVKPGTLTALMGASGAGKTTLLNALAKQLTTGVVTGDILLEGSQLPAGFERNCGYVQQQELHVETATVREALQFSALLRQSRKIPKAEKLAFVEQIIDVLGMEEFSEAVVGVPGLGLNTRQRKLLSIGVELAAKPSVLLFLDEPTTGLDSQSAYHVVSFLKFLAENGMSILCTIHQPSAALFHQFDRILLLVKGGRTAYFGDIGKDAETVVDYFERNGARKYGAKENPAEYMIEVAAVAEKDWSTVWFSSPEAEKASEELNRIKHDADSRPEDESVNAETNEFAASFPQQMLYVCQRVYRQYWRTPQYIWGKIMLSIVSSLFIGFTFYQSDSSIQGTQNVLFAIFMQAVIYPPLVFQIIPKFAANRELYEIRERASKTYSWQAFLFSQILAEVPYQILMGCIVFCVWNYTVLGVQTAEQQGIVLIFMIQFFVWAGTIAQMVISVVPVPEVAGMISIVMFVLSLLFSGVIQPPSNMPSFWHFLWHVSPLTHWVAGISSAGLHNRLVSCAAAELSHFSPPNGTTCGQYLNQYLNVGHAPGNLLNPNATADCQYCMLSSADQILAQDSIYWSDRWTNFGYGMAYIGFNVLMTVWLYYVVRLGSIKKKVLALKAKRQAKSG</sequence>
<feature type="transmembrane region" description="Helical" evidence="10">
    <location>
        <begin position="558"/>
        <end position="578"/>
    </location>
</feature>
<dbReference type="InterPro" id="IPR013525">
    <property type="entry name" value="ABC2_TM"/>
</dbReference>
<dbReference type="InterPro" id="IPR034003">
    <property type="entry name" value="ABCG_PDR_2"/>
</dbReference>
<keyword evidence="4 10" id="KW-0812">Transmembrane</keyword>
<dbReference type="FunFam" id="3.40.50.300:FF:000054">
    <property type="entry name" value="ABC multidrug transporter atrF"/>
    <property type="match status" value="1"/>
</dbReference>
<dbReference type="InterPro" id="IPR017871">
    <property type="entry name" value="ABC_transporter-like_CS"/>
</dbReference>
<dbReference type="GO" id="GO:0140359">
    <property type="term" value="F:ABC-type transporter activity"/>
    <property type="evidence" value="ECO:0007669"/>
    <property type="project" value="InterPro"/>
</dbReference>
<evidence type="ECO:0000256" key="8">
    <source>
        <dbReference type="ARBA" id="ARBA00023136"/>
    </source>
</evidence>
<proteinExistence type="inferred from homology"/>
<gene>
    <name evidence="12" type="ORF">BT63DRAFT_420639</name>
</gene>
<dbReference type="GO" id="GO:0016020">
    <property type="term" value="C:membrane"/>
    <property type="evidence" value="ECO:0007669"/>
    <property type="project" value="UniProtKB-SubCell"/>
</dbReference>
<dbReference type="PROSITE" id="PS50893">
    <property type="entry name" value="ABC_TRANSPORTER_2"/>
    <property type="match status" value="2"/>
</dbReference>
<evidence type="ECO:0000256" key="1">
    <source>
        <dbReference type="ARBA" id="ARBA00004141"/>
    </source>
</evidence>
<dbReference type="Pfam" id="PF00005">
    <property type="entry name" value="ABC_tran"/>
    <property type="match status" value="2"/>
</dbReference>
<dbReference type="Pfam" id="PF01061">
    <property type="entry name" value="ABC2_membrane"/>
    <property type="match status" value="2"/>
</dbReference>
<dbReference type="SMART" id="SM00382">
    <property type="entry name" value="AAA"/>
    <property type="match status" value="2"/>
</dbReference>
<dbReference type="Gene3D" id="3.40.50.300">
    <property type="entry name" value="P-loop containing nucleotide triphosphate hydrolases"/>
    <property type="match status" value="2"/>
</dbReference>
<feature type="domain" description="ABC transporter" evidence="11">
    <location>
        <begin position="839"/>
        <end position="1087"/>
    </location>
</feature>
<feature type="non-terminal residue" evidence="12">
    <location>
        <position position="1485"/>
    </location>
</feature>
<dbReference type="Pfam" id="PF19055">
    <property type="entry name" value="ABC2_membrane_7"/>
    <property type="match status" value="1"/>
</dbReference>
<evidence type="ECO:0000256" key="5">
    <source>
        <dbReference type="ARBA" id="ARBA00022741"/>
    </source>
</evidence>
<dbReference type="Proteomes" id="UP000799302">
    <property type="component" value="Unassembled WGS sequence"/>
</dbReference>
<feature type="transmembrane region" description="Helical" evidence="10">
    <location>
        <begin position="1289"/>
        <end position="1306"/>
    </location>
</feature>
<evidence type="ECO:0000256" key="10">
    <source>
        <dbReference type="SAM" id="Phobius"/>
    </source>
</evidence>
<evidence type="ECO:0000313" key="12">
    <source>
        <dbReference type="EMBL" id="KAF2675451.1"/>
    </source>
</evidence>
<feature type="transmembrane region" description="Helical" evidence="10">
    <location>
        <begin position="599"/>
        <end position="622"/>
    </location>
</feature>
<keyword evidence="5" id="KW-0547">Nucleotide-binding</keyword>
<feature type="transmembrane region" description="Helical" evidence="10">
    <location>
        <begin position="769"/>
        <end position="790"/>
    </location>
</feature>
<keyword evidence="6" id="KW-0067">ATP-binding</keyword>
<comment type="subcellular location">
    <subcellularLocation>
        <location evidence="1">Membrane</location>
        <topology evidence="1">Multi-pass membrane protein</topology>
    </subcellularLocation>
</comment>
<protein>
    <recommendedName>
        <fullName evidence="11">ABC transporter domain-containing protein</fullName>
    </recommendedName>
</protein>
<name>A0A6A6UVI7_9PEZI</name>
<dbReference type="PROSITE" id="PS00211">
    <property type="entry name" value="ABC_TRANSPORTER_1"/>
    <property type="match status" value="1"/>
</dbReference>
<feature type="compositionally biased region" description="Polar residues" evidence="9">
    <location>
        <begin position="47"/>
        <end position="56"/>
    </location>
</feature>
<comment type="similarity">
    <text evidence="2">Belongs to the ABC transporter superfamily. ABCG family. PDR (TC 3.A.1.205) subfamily.</text>
</comment>
<dbReference type="InterPro" id="IPR027417">
    <property type="entry name" value="P-loop_NTPase"/>
</dbReference>
<keyword evidence="7 10" id="KW-1133">Transmembrane helix</keyword>
<evidence type="ECO:0000256" key="3">
    <source>
        <dbReference type="ARBA" id="ARBA00022448"/>
    </source>
</evidence>
<keyword evidence="3" id="KW-0813">Transport</keyword>
<dbReference type="CDD" id="cd03232">
    <property type="entry name" value="ABCG_PDR_domain2"/>
    <property type="match status" value="1"/>
</dbReference>
<feature type="region of interest" description="Disordered" evidence="9">
    <location>
        <begin position="24"/>
        <end position="108"/>
    </location>
</feature>
<feature type="transmembrane region" description="Helical" evidence="10">
    <location>
        <begin position="1318"/>
        <end position="1337"/>
    </location>
</feature>
<evidence type="ECO:0000256" key="6">
    <source>
        <dbReference type="ARBA" id="ARBA00022840"/>
    </source>
</evidence>
<feature type="domain" description="ABC transporter" evidence="11">
    <location>
        <begin position="161"/>
        <end position="413"/>
    </location>
</feature>
<dbReference type="SUPFAM" id="SSF52540">
    <property type="entry name" value="P-loop containing nucleoside triphosphate hydrolases"/>
    <property type="match status" value="2"/>
</dbReference>
<evidence type="ECO:0000259" key="11">
    <source>
        <dbReference type="PROSITE" id="PS50893"/>
    </source>
</evidence>